<dbReference type="RefSeq" id="WP_251801323.1">
    <property type="nucleotide sequence ID" value="NZ_JAMQOL010000041.1"/>
</dbReference>
<accession>A0ABT0Y6U3</accession>
<protein>
    <submittedName>
        <fullName evidence="3">Uncharacterized protein</fullName>
    </submittedName>
</protein>
<keyword evidence="4" id="KW-1185">Reference proteome</keyword>
<feature type="region of interest" description="Disordered" evidence="1">
    <location>
        <begin position="142"/>
        <end position="243"/>
    </location>
</feature>
<sequence>MSVLRRTRTEVAGAWRSLRYDLGRDPVQPPADGPDVTSTGMGTWGLDGLVEQAGPEPAPPARRPRRAVAMTAFGTLTVVGAAGAYLAVVNGLGSLTAEKPAAADTFPPRAAVTAGVGTGPSSRPVTTTRTRATVVTPRRTVAVVPPPAPPSPADRALPVAAPPPAAPAAKGPTRTVKPANPECHCQPPVPTPTAPSSPSPTPSPTPSASVPPSSSPSPSESADGSAVPSPSRSWDGRRHRRNH</sequence>
<dbReference type="EMBL" id="JAMQOL010000041">
    <property type="protein sequence ID" value="MCM4081555.1"/>
    <property type="molecule type" value="Genomic_DNA"/>
</dbReference>
<evidence type="ECO:0000313" key="4">
    <source>
        <dbReference type="Proteomes" id="UP001523216"/>
    </source>
</evidence>
<feature type="transmembrane region" description="Helical" evidence="2">
    <location>
        <begin position="67"/>
        <end position="88"/>
    </location>
</feature>
<keyword evidence="2" id="KW-0812">Transmembrane</keyword>
<feature type="compositionally biased region" description="Pro residues" evidence="1">
    <location>
        <begin position="187"/>
        <end position="205"/>
    </location>
</feature>
<comment type="caution">
    <text evidence="3">The sequence shown here is derived from an EMBL/GenBank/DDBJ whole genome shotgun (WGS) entry which is preliminary data.</text>
</comment>
<proteinExistence type="predicted"/>
<reference evidence="3 4" key="1">
    <citation type="submission" date="2022-06" db="EMBL/GenBank/DDBJ databases">
        <title>Actinoplanes abujensis sp. nov., isolated from Nigerian arid soil.</title>
        <authorList>
            <person name="Ding P."/>
        </authorList>
    </citation>
    <scope>NUCLEOTIDE SEQUENCE [LARGE SCALE GENOMIC DNA]</scope>
    <source>
        <strain evidence="4">TRM88002</strain>
    </source>
</reference>
<dbReference type="PRINTS" id="PR01217">
    <property type="entry name" value="PRICHEXTENSN"/>
</dbReference>
<gene>
    <name evidence="3" type="ORF">LXN57_28665</name>
</gene>
<evidence type="ECO:0000256" key="2">
    <source>
        <dbReference type="SAM" id="Phobius"/>
    </source>
</evidence>
<dbReference type="Proteomes" id="UP001523216">
    <property type="component" value="Unassembled WGS sequence"/>
</dbReference>
<keyword evidence="2" id="KW-1133">Transmembrane helix</keyword>
<name>A0ABT0Y6U3_9ACTN</name>
<keyword evidence="2" id="KW-0472">Membrane</keyword>
<organism evidence="3 4">
    <name type="scientific">Paractinoplanes hotanensis</name>
    <dbReference type="NCBI Taxonomy" id="2906497"/>
    <lineage>
        <taxon>Bacteria</taxon>
        <taxon>Bacillati</taxon>
        <taxon>Actinomycetota</taxon>
        <taxon>Actinomycetes</taxon>
        <taxon>Micromonosporales</taxon>
        <taxon>Micromonosporaceae</taxon>
        <taxon>Paractinoplanes</taxon>
    </lineage>
</organism>
<evidence type="ECO:0000256" key="1">
    <source>
        <dbReference type="SAM" id="MobiDB-lite"/>
    </source>
</evidence>
<feature type="compositionally biased region" description="Low complexity" evidence="1">
    <location>
        <begin position="206"/>
        <end position="219"/>
    </location>
</feature>
<evidence type="ECO:0000313" key="3">
    <source>
        <dbReference type="EMBL" id="MCM4081555.1"/>
    </source>
</evidence>